<dbReference type="AlphaFoldDB" id="A0A8J3QA81"/>
<comment type="subcellular location">
    <subcellularLocation>
        <location evidence="1">Cell membrane</location>
        <topology evidence="1">Multi-pass membrane protein</topology>
    </subcellularLocation>
</comment>
<dbReference type="InterPro" id="IPR003339">
    <property type="entry name" value="ABC/ECF_trnsptr_transmembrane"/>
</dbReference>
<dbReference type="PANTHER" id="PTHR34857">
    <property type="entry name" value="SLL0384 PROTEIN"/>
    <property type="match status" value="1"/>
</dbReference>
<sequence length="255" mass="27795">MGAGHAHAMYVHQHSAVHHLAPETKIAAALAFTIIVVATPREGLLAFGAYAVLIAAIAVLARVPALWLAKRSLIEIPFVATALLLPFFAAGPKVSVLGLQVAQEGLWGGWNILVKGTLGVLIALLLAATTPARDIMTGLDRLRLPQAITQIAMFMLRYLEVLADEARRMRIARMSRLDDPRFLWQVKGFATGLGTLFLRAFERGERVYLAMRSRGYTGRLPAALQADNVANTRQWMTVALLPAVALAFLILWGLQ</sequence>
<reference evidence="7" key="1">
    <citation type="submission" date="2021-01" db="EMBL/GenBank/DDBJ databases">
        <title>Whole genome shotgun sequence of Rhizocola hellebori NBRC 109834.</title>
        <authorList>
            <person name="Komaki H."/>
            <person name="Tamura T."/>
        </authorList>
    </citation>
    <scope>NUCLEOTIDE SEQUENCE</scope>
    <source>
        <strain evidence="7">NBRC 109834</strain>
    </source>
</reference>
<evidence type="ECO:0000256" key="3">
    <source>
        <dbReference type="ARBA" id="ARBA00022692"/>
    </source>
</evidence>
<dbReference type="RefSeq" id="WP_203910807.1">
    <property type="nucleotide sequence ID" value="NZ_BONY01000032.1"/>
</dbReference>
<dbReference type="Pfam" id="PF02361">
    <property type="entry name" value="CbiQ"/>
    <property type="match status" value="1"/>
</dbReference>
<dbReference type="PANTHER" id="PTHR34857:SF2">
    <property type="entry name" value="SLL0384 PROTEIN"/>
    <property type="match status" value="1"/>
</dbReference>
<keyword evidence="2" id="KW-1003">Cell membrane</keyword>
<dbReference type="GO" id="GO:0006824">
    <property type="term" value="P:cobalt ion transport"/>
    <property type="evidence" value="ECO:0007669"/>
    <property type="project" value="InterPro"/>
</dbReference>
<comment type="caution">
    <text evidence="7">The sequence shown here is derived from an EMBL/GenBank/DDBJ whole genome shotgun (WGS) entry which is preliminary data.</text>
</comment>
<protein>
    <submittedName>
        <fullName evidence="7">Cobalt ECF transporter T component CbiQ</fullName>
    </submittedName>
</protein>
<accession>A0A8J3QA81</accession>
<dbReference type="GO" id="GO:0043190">
    <property type="term" value="C:ATP-binding cassette (ABC) transporter complex"/>
    <property type="evidence" value="ECO:0007669"/>
    <property type="project" value="InterPro"/>
</dbReference>
<feature type="transmembrane region" description="Helical" evidence="6">
    <location>
        <begin position="182"/>
        <end position="201"/>
    </location>
</feature>
<organism evidence="7 8">
    <name type="scientific">Rhizocola hellebori</name>
    <dbReference type="NCBI Taxonomy" id="1392758"/>
    <lineage>
        <taxon>Bacteria</taxon>
        <taxon>Bacillati</taxon>
        <taxon>Actinomycetota</taxon>
        <taxon>Actinomycetes</taxon>
        <taxon>Micromonosporales</taxon>
        <taxon>Micromonosporaceae</taxon>
        <taxon>Rhizocola</taxon>
    </lineage>
</organism>
<keyword evidence="3 6" id="KW-0812">Transmembrane</keyword>
<dbReference type="InterPro" id="IPR012809">
    <property type="entry name" value="ECF_CbiQ"/>
</dbReference>
<feature type="transmembrane region" description="Helical" evidence="6">
    <location>
        <begin position="44"/>
        <end position="61"/>
    </location>
</feature>
<gene>
    <name evidence="7" type="ORF">Rhe02_50710</name>
</gene>
<proteinExistence type="predicted"/>
<dbReference type="NCBIfam" id="TIGR02454">
    <property type="entry name" value="ECF_T_CbiQ"/>
    <property type="match status" value="1"/>
</dbReference>
<evidence type="ECO:0000256" key="5">
    <source>
        <dbReference type="ARBA" id="ARBA00023136"/>
    </source>
</evidence>
<dbReference type="CDD" id="cd16914">
    <property type="entry name" value="EcfT"/>
    <property type="match status" value="1"/>
</dbReference>
<feature type="transmembrane region" description="Helical" evidence="6">
    <location>
        <begin position="20"/>
        <end position="38"/>
    </location>
</feature>
<keyword evidence="8" id="KW-1185">Reference proteome</keyword>
<evidence type="ECO:0000256" key="4">
    <source>
        <dbReference type="ARBA" id="ARBA00022989"/>
    </source>
</evidence>
<dbReference type="EMBL" id="BONY01000032">
    <property type="protein sequence ID" value="GIH07004.1"/>
    <property type="molecule type" value="Genomic_DNA"/>
</dbReference>
<feature type="transmembrane region" description="Helical" evidence="6">
    <location>
        <begin position="112"/>
        <end position="132"/>
    </location>
</feature>
<evidence type="ECO:0000256" key="2">
    <source>
        <dbReference type="ARBA" id="ARBA00022475"/>
    </source>
</evidence>
<evidence type="ECO:0000256" key="6">
    <source>
        <dbReference type="SAM" id="Phobius"/>
    </source>
</evidence>
<dbReference type="Proteomes" id="UP000612899">
    <property type="component" value="Unassembled WGS sequence"/>
</dbReference>
<dbReference type="InterPro" id="IPR051611">
    <property type="entry name" value="ECF_transporter_component"/>
</dbReference>
<feature type="transmembrane region" description="Helical" evidence="6">
    <location>
        <begin position="73"/>
        <end position="92"/>
    </location>
</feature>
<evidence type="ECO:0000256" key="1">
    <source>
        <dbReference type="ARBA" id="ARBA00004651"/>
    </source>
</evidence>
<evidence type="ECO:0000313" key="7">
    <source>
        <dbReference type="EMBL" id="GIH07004.1"/>
    </source>
</evidence>
<feature type="transmembrane region" description="Helical" evidence="6">
    <location>
        <begin position="235"/>
        <end position="254"/>
    </location>
</feature>
<keyword evidence="4 6" id="KW-1133">Transmembrane helix</keyword>
<feature type="transmembrane region" description="Helical" evidence="6">
    <location>
        <begin position="144"/>
        <end position="162"/>
    </location>
</feature>
<keyword evidence="5 6" id="KW-0472">Membrane</keyword>
<name>A0A8J3QA81_9ACTN</name>
<evidence type="ECO:0000313" key="8">
    <source>
        <dbReference type="Proteomes" id="UP000612899"/>
    </source>
</evidence>